<name>A0A2T4YSC1_9SPHN</name>
<dbReference type="Proteomes" id="UP000240996">
    <property type="component" value="Unassembled WGS sequence"/>
</dbReference>
<reference evidence="3 4" key="1">
    <citation type="submission" date="2018-04" db="EMBL/GenBank/DDBJ databases">
        <title>Genomic Encyclopedia of Type Strains, Phase III (KMG-III): the genomes of soil and plant-associated and newly described type strains.</title>
        <authorList>
            <person name="Whitman W."/>
        </authorList>
    </citation>
    <scope>NUCLEOTIDE SEQUENCE [LARGE SCALE GENOMIC DNA]</scope>
    <source>
        <strain evidence="3 4">NW12</strain>
    </source>
</reference>
<feature type="region of interest" description="Disordered" evidence="1">
    <location>
        <begin position="1"/>
        <end position="21"/>
    </location>
</feature>
<dbReference type="PROSITE" id="PS50146">
    <property type="entry name" value="DAGK"/>
    <property type="match status" value="1"/>
</dbReference>
<dbReference type="Pfam" id="PF00781">
    <property type="entry name" value="DAGK_cat"/>
    <property type="match status" value="1"/>
</dbReference>
<keyword evidence="3" id="KW-0418">Kinase</keyword>
<dbReference type="InterPro" id="IPR004363">
    <property type="entry name" value="Methylgl_synth"/>
</dbReference>
<comment type="caution">
    <text evidence="3">The sequence shown here is derived from an EMBL/GenBank/DDBJ whole genome shotgun (WGS) entry which is preliminary data.</text>
</comment>
<dbReference type="PANTHER" id="PTHR30492">
    <property type="entry name" value="METHYLGLYOXAL SYNTHASE"/>
    <property type="match status" value="1"/>
</dbReference>
<keyword evidence="4" id="KW-1185">Reference proteome</keyword>
<dbReference type="GO" id="GO:0008929">
    <property type="term" value="F:methylglyoxal synthase activity"/>
    <property type="evidence" value="ECO:0007669"/>
    <property type="project" value="InterPro"/>
</dbReference>
<dbReference type="RefSeq" id="WP_107929569.1">
    <property type="nucleotide sequence ID" value="NZ_PZZN01000001.1"/>
</dbReference>
<evidence type="ECO:0000313" key="3">
    <source>
        <dbReference type="EMBL" id="PTM46698.1"/>
    </source>
</evidence>
<protein>
    <submittedName>
        <fullName evidence="3">YegS/Rv2252/BmrU family lipid kinase</fullName>
    </submittedName>
</protein>
<organism evidence="3 4">
    <name type="scientific">Sphingomonas aerolata</name>
    <dbReference type="NCBI Taxonomy" id="185951"/>
    <lineage>
        <taxon>Bacteria</taxon>
        <taxon>Pseudomonadati</taxon>
        <taxon>Pseudomonadota</taxon>
        <taxon>Alphaproteobacteria</taxon>
        <taxon>Sphingomonadales</taxon>
        <taxon>Sphingomonadaceae</taxon>
        <taxon>Sphingomonas</taxon>
    </lineage>
</organism>
<dbReference type="EMBL" id="PZZN01000001">
    <property type="protein sequence ID" value="PTM46698.1"/>
    <property type="molecule type" value="Genomic_DNA"/>
</dbReference>
<dbReference type="Gene3D" id="3.40.50.10330">
    <property type="entry name" value="Probable inorganic polyphosphate/atp-NAD kinase, domain 1"/>
    <property type="match status" value="1"/>
</dbReference>
<evidence type="ECO:0000256" key="1">
    <source>
        <dbReference type="SAM" id="MobiDB-lite"/>
    </source>
</evidence>
<dbReference type="GO" id="GO:0019242">
    <property type="term" value="P:methylglyoxal biosynthetic process"/>
    <property type="evidence" value="ECO:0007669"/>
    <property type="project" value="InterPro"/>
</dbReference>
<evidence type="ECO:0000259" key="2">
    <source>
        <dbReference type="PROSITE" id="PS50146"/>
    </source>
</evidence>
<evidence type="ECO:0000313" key="4">
    <source>
        <dbReference type="Proteomes" id="UP000240996"/>
    </source>
</evidence>
<dbReference type="AlphaFoldDB" id="A0A2T4YSC1"/>
<dbReference type="Gene3D" id="2.60.200.40">
    <property type="match status" value="1"/>
</dbReference>
<dbReference type="SMART" id="SM00046">
    <property type="entry name" value="DAGKc"/>
    <property type="match status" value="1"/>
</dbReference>
<dbReference type="PANTHER" id="PTHR30492:SF0">
    <property type="entry name" value="METHYLGLYOXAL SYNTHASE"/>
    <property type="match status" value="1"/>
</dbReference>
<dbReference type="GO" id="GO:0016301">
    <property type="term" value="F:kinase activity"/>
    <property type="evidence" value="ECO:0007669"/>
    <property type="project" value="UniProtKB-KW"/>
</dbReference>
<dbReference type="InterPro" id="IPR016064">
    <property type="entry name" value="NAD/diacylglycerol_kinase_sf"/>
</dbReference>
<dbReference type="Pfam" id="PF19279">
    <property type="entry name" value="YegS_C"/>
    <property type="match status" value="1"/>
</dbReference>
<feature type="compositionally biased region" description="Polar residues" evidence="1">
    <location>
        <begin position="1"/>
        <end position="12"/>
    </location>
</feature>
<dbReference type="SUPFAM" id="SSF111331">
    <property type="entry name" value="NAD kinase/diacylglycerol kinase-like"/>
    <property type="match status" value="1"/>
</dbReference>
<dbReference type="InterPro" id="IPR045540">
    <property type="entry name" value="YegS/DAGK_C"/>
</dbReference>
<dbReference type="InterPro" id="IPR017438">
    <property type="entry name" value="ATP-NAD_kinase_N"/>
</dbReference>
<proteinExistence type="predicted"/>
<accession>A0A2T4YSC1</accession>
<keyword evidence="3" id="KW-0808">Transferase</keyword>
<dbReference type="GO" id="GO:0005829">
    <property type="term" value="C:cytosol"/>
    <property type="evidence" value="ECO:0007669"/>
    <property type="project" value="TreeGrafter"/>
</dbReference>
<dbReference type="InterPro" id="IPR001206">
    <property type="entry name" value="Diacylglycerol_kinase_cat_dom"/>
</dbReference>
<gene>
    <name evidence="3" type="ORF">C8J24_0069</name>
</gene>
<sequence>MTAITTDTTQAPDTGPARDRPIRSAALVVNAKSRKGQALFKRACAAMSGLPYEVDAHAVENPEDLEPTVRRALAAKPDLLILGGGDGTISGLVDLMVGHDVILGVLPLGTANSFARTLGIPLTIEGAVEVIRTGAPRRIDLGMIDGDYFANCAAMGISPKIAETVPHGLKKVLGRVGYLGWAAYQFMRFRPFTLIVGEGPDAARMRVVEVRISNGPYHGGTELVDAAAVDSGEIVVQAVMGKMKRRLVQNWVASVFRHESRHEEVRDFRGKSMRVDTIPKLPISIDGEVLAKTPVTARIAAGIIQVMAPVTPPQT</sequence>
<feature type="domain" description="DAGKc" evidence="2">
    <location>
        <begin position="20"/>
        <end position="148"/>
    </location>
</feature>